<dbReference type="PROSITE" id="PS51257">
    <property type="entry name" value="PROKAR_LIPOPROTEIN"/>
    <property type="match status" value="1"/>
</dbReference>
<dbReference type="EMBL" id="AP021874">
    <property type="protein sequence ID" value="BBO66638.1"/>
    <property type="molecule type" value="Genomic_DNA"/>
</dbReference>
<keyword evidence="1" id="KW-0472">Membrane</keyword>
<gene>
    <name evidence="2" type="ORF">DSCA_05680</name>
</gene>
<dbReference type="AlphaFoldDB" id="A0A5K7YBV7"/>
<evidence type="ECO:0000313" key="2">
    <source>
        <dbReference type="EMBL" id="BBO66638.1"/>
    </source>
</evidence>
<feature type="transmembrane region" description="Helical" evidence="1">
    <location>
        <begin position="77"/>
        <end position="96"/>
    </location>
</feature>
<keyword evidence="1" id="KW-1133">Transmembrane helix</keyword>
<keyword evidence="1" id="KW-0812">Transmembrane</keyword>
<organism evidence="2 3">
    <name type="scientific">Desulfosarcina alkanivorans</name>
    <dbReference type="NCBI Taxonomy" id="571177"/>
    <lineage>
        <taxon>Bacteria</taxon>
        <taxon>Pseudomonadati</taxon>
        <taxon>Thermodesulfobacteriota</taxon>
        <taxon>Desulfobacteria</taxon>
        <taxon>Desulfobacterales</taxon>
        <taxon>Desulfosarcinaceae</taxon>
        <taxon>Desulfosarcina</taxon>
    </lineage>
</organism>
<reference evidence="2 3" key="1">
    <citation type="submission" date="2019-11" db="EMBL/GenBank/DDBJ databases">
        <title>Comparative genomics of hydrocarbon-degrading Desulfosarcina strains.</title>
        <authorList>
            <person name="Watanabe M."/>
            <person name="Kojima H."/>
            <person name="Fukui M."/>
        </authorList>
    </citation>
    <scope>NUCLEOTIDE SEQUENCE [LARGE SCALE GENOMIC DNA]</scope>
    <source>
        <strain evidence="2 3">PL12</strain>
    </source>
</reference>
<dbReference type="KEGG" id="dalk:DSCA_05680"/>
<keyword evidence="3" id="KW-1185">Reference proteome</keyword>
<feature type="transmembrane region" description="Helical" evidence="1">
    <location>
        <begin position="7"/>
        <end position="27"/>
    </location>
</feature>
<proteinExistence type="predicted"/>
<evidence type="ECO:0000256" key="1">
    <source>
        <dbReference type="SAM" id="Phobius"/>
    </source>
</evidence>
<name>A0A5K7YBV7_9BACT</name>
<feature type="transmembrane region" description="Helical" evidence="1">
    <location>
        <begin position="47"/>
        <end position="70"/>
    </location>
</feature>
<accession>A0A5K7YBV7</accession>
<dbReference type="Proteomes" id="UP000427906">
    <property type="component" value="Chromosome"/>
</dbReference>
<sequence length="136" mass="15556">MDKYTKHIIIGVVGNYLIMTIACIIFSKPGTSIIASRFDACMLCIFVGWFSVILNLIFPVVLITVFFGIARLKKYKLSPFFISSSMILYPIWMIIFQKMFGFYEKSGGLWQPVIIGAVSFSLSFFLDRKLIVNNRN</sequence>
<feature type="transmembrane region" description="Helical" evidence="1">
    <location>
        <begin position="108"/>
        <end position="126"/>
    </location>
</feature>
<protein>
    <submittedName>
        <fullName evidence="2">Uncharacterized protein</fullName>
    </submittedName>
</protein>
<evidence type="ECO:0000313" key="3">
    <source>
        <dbReference type="Proteomes" id="UP000427906"/>
    </source>
</evidence>
<dbReference type="RefSeq" id="WP_155314977.1">
    <property type="nucleotide sequence ID" value="NZ_AP021874.1"/>
</dbReference>